<evidence type="ECO:0000256" key="3">
    <source>
        <dbReference type="ARBA" id="ARBA00004922"/>
    </source>
</evidence>
<dbReference type="Proteomes" id="UP000265020">
    <property type="component" value="Unassembled WGS sequence"/>
</dbReference>
<evidence type="ECO:0000256" key="17">
    <source>
        <dbReference type="RuleBase" id="RU368121"/>
    </source>
</evidence>
<dbReference type="InterPro" id="IPR027995">
    <property type="entry name" value="Galactosyl_T_N"/>
</dbReference>
<dbReference type="Ensembl" id="ENSCVAT00000015842.1">
    <property type="protein sequence ID" value="ENSCVAP00000026086.1"/>
    <property type="gene ID" value="ENSCVAG00000011423.1"/>
</dbReference>
<feature type="transmembrane region" description="Helical" evidence="17">
    <location>
        <begin position="16"/>
        <end position="36"/>
    </location>
</feature>
<dbReference type="CDD" id="cd00899">
    <property type="entry name" value="b4GalT"/>
    <property type="match status" value="1"/>
</dbReference>
<dbReference type="GO" id="GO:0000139">
    <property type="term" value="C:Golgi membrane"/>
    <property type="evidence" value="ECO:0007669"/>
    <property type="project" value="UniProtKB-SubCell"/>
</dbReference>
<comment type="subcellular location">
    <subcellularLocation>
        <location evidence="2 17">Golgi apparatus membrane</location>
        <topology evidence="2 17">Single-pass type II membrane protein</topology>
    </subcellularLocation>
</comment>
<accession>A0A3Q2E1J0</accession>
<dbReference type="PANTHER" id="PTHR19300:SF5">
    <property type="entry name" value="BETA-1,4-GALACTOSYLTRANSFERASE 1"/>
    <property type="match status" value="1"/>
</dbReference>
<evidence type="ECO:0000256" key="5">
    <source>
        <dbReference type="ARBA" id="ARBA00022676"/>
    </source>
</evidence>
<keyword evidence="11 17" id="KW-0333">Golgi apparatus</keyword>
<evidence type="ECO:0000256" key="14">
    <source>
        <dbReference type="ARBA" id="ARBA00023180"/>
    </source>
</evidence>
<keyword evidence="15 17" id="KW-0464">Manganese</keyword>
<evidence type="ECO:0000256" key="1">
    <source>
        <dbReference type="ARBA" id="ARBA00001936"/>
    </source>
</evidence>
<evidence type="ECO:0000256" key="11">
    <source>
        <dbReference type="ARBA" id="ARBA00023034"/>
    </source>
</evidence>
<evidence type="ECO:0000256" key="9">
    <source>
        <dbReference type="ARBA" id="ARBA00022968"/>
    </source>
</evidence>
<evidence type="ECO:0000259" key="18">
    <source>
        <dbReference type="Pfam" id="PF02709"/>
    </source>
</evidence>
<dbReference type="GO" id="GO:0008092">
    <property type="term" value="F:cytoskeletal protein binding"/>
    <property type="evidence" value="ECO:0007669"/>
    <property type="project" value="TreeGrafter"/>
</dbReference>
<dbReference type="GO" id="GO:0006487">
    <property type="term" value="P:protein N-linked glycosylation"/>
    <property type="evidence" value="ECO:0007669"/>
    <property type="project" value="TreeGrafter"/>
</dbReference>
<feature type="domain" description="Galactosyltransferase C-terminal" evidence="18">
    <location>
        <begin position="225"/>
        <end position="302"/>
    </location>
</feature>
<dbReference type="UniPathway" id="UPA00378"/>
<evidence type="ECO:0000256" key="16">
    <source>
        <dbReference type="ARBA" id="ARBA00049413"/>
    </source>
</evidence>
<keyword evidence="10 17" id="KW-1133">Transmembrane helix</keyword>
<dbReference type="Pfam" id="PF13733">
    <property type="entry name" value="Glyco_transf_7N"/>
    <property type="match status" value="1"/>
</dbReference>
<evidence type="ECO:0000256" key="13">
    <source>
        <dbReference type="ARBA" id="ARBA00023157"/>
    </source>
</evidence>
<dbReference type="GO" id="GO:0003831">
    <property type="term" value="F:beta-N-acetylglucosaminylglycopeptide beta-1,4-galactosyltransferase activity"/>
    <property type="evidence" value="ECO:0007669"/>
    <property type="project" value="TreeGrafter"/>
</dbReference>
<dbReference type="FunFam" id="3.90.550.10:FF:000028">
    <property type="entry name" value="beta-1,4-galactosyltransferase 1"/>
    <property type="match status" value="1"/>
</dbReference>
<dbReference type="GO" id="GO:0046872">
    <property type="term" value="F:metal ion binding"/>
    <property type="evidence" value="ECO:0007669"/>
    <property type="project" value="UniProtKB-UniRule"/>
</dbReference>
<evidence type="ECO:0000256" key="4">
    <source>
        <dbReference type="ARBA" id="ARBA00005735"/>
    </source>
</evidence>
<evidence type="ECO:0000256" key="7">
    <source>
        <dbReference type="ARBA" id="ARBA00022692"/>
    </source>
</evidence>
<evidence type="ECO:0000313" key="21">
    <source>
        <dbReference type="Proteomes" id="UP000265020"/>
    </source>
</evidence>
<evidence type="ECO:0000256" key="12">
    <source>
        <dbReference type="ARBA" id="ARBA00023136"/>
    </source>
</evidence>
<comment type="pathway">
    <text evidence="3 17">Protein modification; protein glycosylation.</text>
</comment>
<sequence>MEAEPRRHKGGLQEKIFYILALSAFFSIICYTIFLFHGNGSFMRLPFVPQGALERNRTTSRKIMEHVWTTHTSDVSHKTTSRHLDVCPDTPPTLVGPLLVEFETKRTLESVRNHVGFSLHQGGRYKPPNCIAKQKVAIIIPFRNRYEHLNHWLYYVHPILMHQQLDYGVYIINQEGDGVFNRAKLMNIGFVEALREYDYECFAFADVDLVPIDDRNLYRCSEHPRHLSVAIDKFNYVLSSVTAFGGVSLLSEEQFLKVNGFSNTFWGWGGEDDDLYNRIIFRGMSISRPDAKIAKYKMIKHKRDLHNEVNPKNAIKAKETAINIDTDGLNSLNYTVKEILKDKMYTFITVDVQAPPV</sequence>
<keyword evidence="5 17" id="KW-0328">Glycosyltransferase</keyword>
<comment type="catalytic activity">
    <reaction evidence="16">
        <text>N-acetyl-D-glucosamine + UDP-alpha-D-galactose = beta-D-galactosyl-(1-&gt;4)-N-acetyl-D-glucosamine + UDP + H(+)</text>
        <dbReference type="Rhea" id="RHEA:17745"/>
        <dbReference type="ChEBI" id="CHEBI:15378"/>
        <dbReference type="ChEBI" id="CHEBI:58223"/>
        <dbReference type="ChEBI" id="CHEBI:60152"/>
        <dbReference type="ChEBI" id="CHEBI:66914"/>
        <dbReference type="ChEBI" id="CHEBI:506227"/>
        <dbReference type="EC" id="2.4.1.90"/>
    </reaction>
    <physiologicalReaction direction="left-to-right" evidence="16">
        <dbReference type="Rhea" id="RHEA:17746"/>
    </physiologicalReaction>
</comment>
<dbReference type="PANTHER" id="PTHR19300">
    <property type="entry name" value="BETA-1,4-GALACTOSYLTRANSFERASE"/>
    <property type="match status" value="1"/>
</dbReference>
<protein>
    <recommendedName>
        <fullName evidence="17">Beta-1,4-galactosyltransferase</fullName>
        <shortName evidence="17">Beta-1,4-GalTase</shortName>
        <ecNumber evidence="17">2.4.1.-</ecNumber>
    </recommendedName>
</protein>
<evidence type="ECO:0000313" key="20">
    <source>
        <dbReference type="Ensembl" id="ENSCVAP00000026086.1"/>
    </source>
</evidence>
<dbReference type="AlphaFoldDB" id="A0A3Q2E1J0"/>
<evidence type="ECO:0000256" key="8">
    <source>
        <dbReference type="ARBA" id="ARBA00022723"/>
    </source>
</evidence>
<dbReference type="EC" id="2.4.1.-" evidence="17"/>
<dbReference type="GO" id="GO:0005975">
    <property type="term" value="P:carbohydrate metabolic process"/>
    <property type="evidence" value="ECO:0007669"/>
    <property type="project" value="InterPro"/>
</dbReference>
<dbReference type="Pfam" id="PF02709">
    <property type="entry name" value="Glyco_transf_7C"/>
    <property type="match status" value="1"/>
</dbReference>
<dbReference type="SUPFAM" id="SSF53448">
    <property type="entry name" value="Nucleotide-diphospho-sugar transferases"/>
    <property type="match status" value="1"/>
</dbReference>
<keyword evidence="6 17" id="KW-0808">Transferase</keyword>
<proteinExistence type="inferred from homology"/>
<dbReference type="GO" id="GO:0032580">
    <property type="term" value="C:Golgi cisterna membrane"/>
    <property type="evidence" value="ECO:0007669"/>
    <property type="project" value="UniProtKB-UniRule"/>
</dbReference>
<dbReference type="GeneTree" id="ENSGT00940000155244"/>
<reference evidence="20" key="2">
    <citation type="submission" date="2025-09" db="UniProtKB">
        <authorList>
            <consortium name="Ensembl"/>
        </authorList>
    </citation>
    <scope>IDENTIFICATION</scope>
</reference>
<keyword evidence="9 17" id="KW-0735">Signal-anchor</keyword>
<keyword evidence="21" id="KW-1185">Reference proteome</keyword>
<reference evidence="20" key="1">
    <citation type="submission" date="2025-08" db="UniProtKB">
        <authorList>
            <consortium name="Ensembl"/>
        </authorList>
    </citation>
    <scope>IDENTIFICATION</scope>
</reference>
<organism evidence="20 21">
    <name type="scientific">Cyprinodon variegatus</name>
    <name type="common">Sheepshead minnow</name>
    <dbReference type="NCBI Taxonomy" id="28743"/>
    <lineage>
        <taxon>Eukaryota</taxon>
        <taxon>Metazoa</taxon>
        <taxon>Chordata</taxon>
        <taxon>Craniata</taxon>
        <taxon>Vertebrata</taxon>
        <taxon>Euteleostomi</taxon>
        <taxon>Actinopterygii</taxon>
        <taxon>Neopterygii</taxon>
        <taxon>Teleostei</taxon>
        <taxon>Neoteleostei</taxon>
        <taxon>Acanthomorphata</taxon>
        <taxon>Ovalentaria</taxon>
        <taxon>Atherinomorphae</taxon>
        <taxon>Cyprinodontiformes</taxon>
        <taxon>Cyprinodontidae</taxon>
        <taxon>Cyprinodon</taxon>
    </lineage>
</organism>
<dbReference type="PRINTS" id="PR02050">
    <property type="entry name" value="B14GALTRFASE"/>
</dbReference>
<evidence type="ECO:0000256" key="15">
    <source>
        <dbReference type="ARBA" id="ARBA00023211"/>
    </source>
</evidence>
<name>A0A3Q2E1J0_CYPVA</name>
<comment type="similarity">
    <text evidence="4 17">Belongs to the glycosyltransferase 7 family.</text>
</comment>
<dbReference type="InterPro" id="IPR027791">
    <property type="entry name" value="Galactosyl_T_C"/>
</dbReference>
<comment type="cofactor">
    <cofactor evidence="1 17">
        <name>Mn(2+)</name>
        <dbReference type="ChEBI" id="CHEBI:29035"/>
    </cofactor>
</comment>
<keyword evidence="7 17" id="KW-0812">Transmembrane</keyword>
<keyword evidence="13" id="KW-1015">Disulfide bond</keyword>
<keyword evidence="14 17" id="KW-0325">Glycoprotein</keyword>
<evidence type="ECO:0000256" key="10">
    <source>
        <dbReference type="ARBA" id="ARBA00022989"/>
    </source>
</evidence>
<keyword evidence="8 17" id="KW-0479">Metal-binding</keyword>
<dbReference type="GO" id="GO:0003945">
    <property type="term" value="F:N-acetyllactosamine synthase activity"/>
    <property type="evidence" value="ECO:0007669"/>
    <property type="project" value="UniProtKB-EC"/>
</dbReference>
<feature type="domain" description="Galactosyltransferase N-terminal" evidence="19">
    <location>
        <begin position="87"/>
        <end position="221"/>
    </location>
</feature>
<comment type="function">
    <text evidence="17">Responsible for the synthesis of complex-type N-linked oligosaccharides in many glycoproteins as well as the carbohydrate moieties of glycolipids.</text>
</comment>
<evidence type="ECO:0000256" key="2">
    <source>
        <dbReference type="ARBA" id="ARBA00004323"/>
    </source>
</evidence>
<evidence type="ECO:0000259" key="19">
    <source>
        <dbReference type="Pfam" id="PF13733"/>
    </source>
</evidence>
<keyword evidence="12 17" id="KW-0472">Membrane</keyword>
<evidence type="ECO:0000256" key="6">
    <source>
        <dbReference type="ARBA" id="ARBA00022679"/>
    </source>
</evidence>
<dbReference type="Gene3D" id="3.90.550.10">
    <property type="entry name" value="Spore Coat Polysaccharide Biosynthesis Protein SpsA, Chain A"/>
    <property type="match status" value="1"/>
</dbReference>
<dbReference type="InterPro" id="IPR003859">
    <property type="entry name" value="Galactosyl_T"/>
</dbReference>
<dbReference type="InterPro" id="IPR029044">
    <property type="entry name" value="Nucleotide-diphossugar_trans"/>
</dbReference>